<keyword evidence="2" id="KW-0812">Transmembrane</keyword>
<keyword evidence="2" id="KW-0472">Membrane</keyword>
<name>B8C9K0_THAPS</name>
<feature type="region of interest" description="Disordered" evidence="1">
    <location>
        <begin position="1"/>
        <end position="41"/>
    </location>
</feature>
<evidence type="ECO:0000256" key="2">
    <source>
        <dbReference type="SAM" id="Phobius"/>
    </source>
</evidence>
<dbReference type="PaxDb" id="35128-Thaps24199"/>
<dbReference type="HOGENOM" id="CLU_503013_0_0_1"/>
<feature type="region of interest" description="Disordered" evidence="1">
    <location>
        <begin position="263"/>
        <end position="285"/>
    </location>
</feature>
<feature type="compositionally biased region" description="Polar residues" evidence="1">
    <location>
        <begin position="1"/>
        <end position="24"/>
    </location>
</feature>
<dbReference type="InParanoid" id="B8C9K0"/>
<dbReference type="eggNOG" id="ENOG502SQFN">
    <property type="taxonomic scope" value="Eukaryota"/>
</dbReference>
<proteinExistence type="predicted"/>
<accession>B8C9K0</accession>
<protein>
    <submittedName>
        <fullName evidence="3">Uncharacterized protein</fullName>
    </submittedName>
</protein>
<reference evidence="3 4" key="1">
    <citation type="journal article" date="2004" name="Science">
        <title>The genome of the diatom Thalassiosira pseudonana: ecology, evolution, and metabolism.</title>
        <authorList>
            <person name="Armbrust E.V."/>
            <person name="Berges J.A."/>
            <person name="Bowler C."/>
            <person name="Green B.R."/>
            <person name="Martinez D."/>
            <person name="Putnam N.H."/>
            <person name="Zhou S."/>
            <person name="Allen A.E."/>
            <person name="Apt K.E."/>
            <person name="Bechner M."/>
            <person name="Brzezinski M.A."/>
            <person name="Chaal B.K."/>
            <person name="Chiovitti A."/>
            <person name="Davis A.K."/>
            <person name="Demarest M.S."/>
            <person name="Detter J.C."/>
            <person name="Glavina T."/>
            <person name="Goodstein D."/>
            <person name="Hadi M.Z."/>
            <person name="Hellsten U."/>
            <person name="Hildebrand M."/>
            <person name="Jenkins B.D."/>
            <person name="Jurka J."/>
            <person name="Kapitonov V.V."/>
            <person name="Kroger N."/>
            <person name="Lau W.W."/>
            <person name="Lane T.W."/>
            <person name="Larimer F.W."/>
            <person name="Lippmeier J.C."/>
            <person name="Lucas S."/>
            <person name="Medina M."/>
            <person name="Montsant A."/>
            <person name="Obornik M."/>
            <person name="Parker M.S."/>
            <person name="Palenik B."/>
            <person name="Pazour G.J."/>
            <person name="Richardson P.M."/>
            <person name="Rynearson T.A."/>
            <person name="Saito M.A."/>
            <person name="Schwartz D.C."/>
            <person name="Thamatrakoln K."/>
            <person name="Valentin K."/>
            <person name="Vardi A."/>
            <person name="Wilkerson F.P."/>
            <person name="Rokhsar D.S."/>
        </authorList>
    </citation>
    <scope>NUCLEOTIDE SEQUENCE [LARGE SCALE GENOMIC DNA]</scope>
    <source>
        <strain evidence="3 4">CCMP1335</strain>
    </source>
</reference>
<dbReference type="OMA" id="IWELAIT"/>
<evidence type="ECO:0000256" key="1">
    <source>
        <dbReference type="SAM" id="MobiDB-lite"/>
    </source>
</evidence>
<feature type="transmembrane region" description="Helical" evidence="2">
    <location>
        <begin position="95"/>
        <end position="113"/>
    </location>
</feature>
<evidence type="ECO:0000313" key="4">
    <source>
        <dbReference type="Proteomes" id="UP000001449"/>
    </source>
</evidence>
<dbReference type="GeneID" id="7446862"/>
<feature type="region of interest" description="Disordered" evidence="1">
    <location>
        <begin position="333"/>
        <end position="362"/>
    </location>
</feature>
<keyword evidence="2" id="KW-1133">Transmembrane helix</keyword>
<organism evidence="3 4">
    <name type="scientific">Thalassiosira pseudonana</name>
    <name type="common">Marine diatom</name>
    <name type="synonym">Cyclotella nana</name>
    <dbReference type="NCBI Taxonomy" id="35128"/>
    <lineage>
        <taxon>Eukaryota</taxon>
        <taxon>Sar</taxon>
        <taxon>Stramenopiles</taxon>
        <taxon>Ochrophyta</taxon>
        <taxon>Bacillariophyta</taxon>
        <taxon>Coscinodiscophyceae</taxon>
        <taxon>Thalassiosirophycidae</taxon>
        <taxon>Thalassiosirales</taxon>
        <taxon>Thalassiosiraceae</taxon>
        <taxon>Thalassiosira</taxon>
    </lineage>
</organism>
<sequence length="542" mass="59277">MDGTTSNSSGAPTSATTSNVNTKLSSNPSEPPASPQPLPSDDQVPTPKYFVFWSTLPTPHPFLSHSLVCTILLFLSATNSLPLFQSIVHSFLSKLSLFLLRVTFISTAILSLLHQTGALRRYALQFAEKELSKVMNNTLVTLSDIKVDLWRGRVVIQDLVIHNKDRSSWEWESPCLARVGRIEAELNFTSVIELPFYGPILNHTFKDVYTGLVEDVQEEEGVGNEGWRSATTTTAAAQATGVDGLGDDGDSFLTLSQSMSLDRDEDRGDFTNLRDGGSPKREKEDEANLIVEKLVGAVSNLGKAATDGGSKGLQSALRNQKDSLVKSFKQLHKQSSTMNNIPLRGDDQSTANKRTPKKDRVAESVSVIRQLGKVMEQNVSDIKDQMGFLSKPPPRKEGLETQPADIVRIGSFLLREMRIFTKDVLVSKGKSTNTTVTGNISNLDTGYDTMQDDHIALGWSRPIVIWELAITGAELSPPMSARDPTTGLPVVGIPIDRVVDIVLKRLVAEAAKSNTGSLFHTAFGDVFSFMDASRRKETGVEK</sequence>
<dbReference type="RefSeq" id="XP_002292677.1">
    <property type="nucleotide sequence ID" value="XM_002292641.1"/>
</dbReference>
<dbReference type="Proteomes" id="UP000001449">
    <property type="component" value="Chromosome 10"/>
</dbReference>
<reference evidence="3 4" key="2">
    <citation type="journal article" date="2008" name="Nature">
        <title>The Phaeodactylum genome reveals the evolutionary history of diatom genomes.</title>
        <authorList>
            <person name="Bowler C."/>
            <person name="Allen A.E."/>
            <person name="Badger J.H."/>
            <person name="Grimwood J."/>
            <person name="Jabbari K."/>
            <person name="Kuo A."/>
            <person name="Maheswari U."/>
            <person name="Martens C."/>
            <person name="Maumus F."/>
            <person name="Otillar R.P."/>
            <person name="Rayko E."/>
            <person name="Salamov A."/>
            <person name="Vandepoele K."/>
            <person name="Beszteri B."/>
            <person name="Gruber A."/>
            <person name="Heijde M."/>
            <person name="Katinka M."/>
            <person name="Mock T."/>
            <person name="Valentin K."/>
            <person name="Verret F."/>
            <person name="Berges J.A."/>
            <person name="Brownlee C."/>
            <person name="Cadoret J.P."/>
            <person name="Chiovitti A."/>
            <person name="Choi C.J."/>
            <person name="Coesel S."/>
            <person name="De Martino A."/>
            <person name="Detter J.C."/>
            <person name="Durkin C."/>
            <person name="Falciatore A."/>
            <person name="Fournet J."/>
            <person name="Haruta M."/>
            <person name="Huysman M.J."/>
            <person name="Jenkins B.D."/>
            <person name="Jiroutova K."/>
            <person name="Jorgensen R.E."/>
            <person name="Joubert Y."/>
            <person name="Kaplan A."/>
            <person name="Kroger N."/>
            <person name="Kroth P.G."/>
            <person name="La Roche J."/>
            <person name="Lindquist E."/>
            <person name="Lommer M."/>
            <person name="Martin-Jezequel V."/>
            <person name="Lopez P.J."/>
            <person name="Lucas S."/>
            <person name="Mangogna M."/>
            <person name="McGinnis K."/>
            <person name="Medlin L.K."/>
            <person name="Montsant A."/>
            <person name="Oudot-Le Secq M.P."/>
            <person name="Napoli C."/>
            <person name="Obornik M."/>
            <person name="Parker M.S."/>
            <person name="Petit J.L."/>
            <person name="Porcel B.M."/>
            <person name="Poulsen N."/>
            <person name="Robison M."/>
            <person name="Rychlewski L."/>
            <person name="Rynearson T.A."/>
            <person name="Schmutz J."/>
            <person name="Shapiro H."/>
            <person name="Siaut M."/>
            <person name="Stanley M."/>
            <person name="Sussman M.R."/>
            <person name="Taylor A.R."/>
            <person name="Vardi A."/>
            <person name="von Dassow P."/>
            <person name="Vyverman W."/>
            <person name="Willis A."/>
            <person name="Wyrwicz L.S."/>
            <person name="Rokhsar D.S."/>
            <person name="Weissenbach J."/>
            <person name="Armbrust E.V."/>
            <person name="Green B.R."/>
            <person name="Van de Peer Y."/>
            <person name="Grigoriev I.V."/>
        </authorList>
    </citation>
    <scope>NUCLEOTIDE SEQUENCE [LARGE SCALE GENOMIC DNA]</scope>
    <source>
        <strain evidence="3 4">CCMP1335</strain>
    </source>
</reference>
<dbReference type="AlphaFoldDB" id="B8C9K0"/>
<keyword evidence="4" id="KW-1185">Reference proteome</keyword>
<feature type="transmembrane region" description="Helical" evidence="2">
    <location>
        <begin position="62"/>
        <end position="83"/>
    </location>
</feature>
<dbReference type="EMBL" id="CM000646">
    <property type="protein sequence ID" value="EED89873.1"/>
    <property type="molecule type" value="Genomic_DNA"/>
</dbReference>
<evidence type="ECO:0000313" key="3">
    <source>
        <dbReference type="EMBL" id="EED89873.1"/>
    </source>
</evidence>
<gene>
    <name evidence="3" type="ORF">THAPSDRAFT_24199</name>
</gene>
<feature type="compositionally biased region" description="Pro residues" evidence="1">
    <location>
        <begin position="29"/>
        <end position="38"/>
    </location>
</feature>
<dbReference type="KEGG" id="tps:THAPSDRAFT_24199"/>